<sequence>MLRQNNSMTRLNQTLLNQPLLNQVAIDQLQQGQAKLLSLLAQWLQQDESRLTALMACQKVMQQQGISDWLISAGFIRNMIWDNLHCMASQPLNDIDVIYWCDNNPSSEKDQAIQAMLVKQIDLPWSVKNQARMHVRNGDKPYQSCAHAMSYWPEKQTAIGVQLVSTDKLTSSEFQLQVISVFGLNCMFDLSLSQNPKRDKAIFNHRVYQKAWLTHYPKLSVTE</sequence>
<evidence type="ECO:0000313" key="2">
    <source>
        <dbReference type="Proteomes" id="UP000319809"/>
    </source>
</evidence>
<proteinExistence type="predicted"/>
<keyword evidence="1" id="KW-0808">Transferase</keyword>
<dbReference type="InterPro" id="IPR009267">
    <property type="entry name" value="NTP_transf_6"/>
</dbReference>
<dbReference type="PANTHER" id="PTHR39166">
    <property type="entry name" value="BLL1166 PROTEIN"/>
    <property type="match status" value="1"/>
</dbReference>
<protein>
    <submittedName>
        <fullName evidence="1">Nucleotidyltransferase family protein</fullName>
    </submittedName>
</protein>
<dbReference type="GO" id="GO:0016740">
    <property type="term" value="F:transferase activity"/>
    <property type="evidence" value="ECO:0007669"/>
    <property type="project" value="UniProtKB-KW"/>
</dbReference>
<dbReference type="AlphaFoldDB" id="A0A4Y5YGR6"/>
<organism evidence="1 2">
    <name type="scientific">Shewanella polaris</name>
    <dbReference type="NCBI Taxonomy" id="2588449"/>
    <lineage>
        <taxon>Bacteria</taxon>
        <taxon>Pseudomonadati</taxon>
        <taxon>Pseudomonadota</taxon>
        <taxon>Gammaproteobacteria</taxon>
        <taxon>Alteromonadales</taxon>
        <taxon>Shewanellaceae</taxon>
        <taxon>Shewanella</taxon>
    </lineage>
</organism>
<dbReference type="Proteomes" id="UP000319809">
    <property type="component" value="Chromosome"/>
</dbReference>
<reference evidence="1 2" key="1">
    <citation type="submission" date="2019-06" db="EMBL/GenBank/DDBJ databases">
        <title>The genome of Shewanella sp. SM1901.</title>
        <authorList>
            <person name="Cha Q."/>
        </authorList>
    </citation>
    <scope>NUCLEOTIDE SEQUENCE [LARGE SCALE GENOMIC DNA]</scope>
    <source>
        <strain evidence="1 2">SM1901</strain>
    </source>
</reference>
<accession>A0A4Y5YGR6</accession>
<evidence type="ECO:0000313" key="1">
    <source>
        <dbReference type="EMBL" id="QDE31798.1"/>
    </source>
</evidence>
<gene>
    <name evidence="1" type="ORF">FH971_13005</name>
</gene>
<keyword evidence="2" id="KW-1185">Reference proteome</keyword>
<dbReference type="Pfam" id="PF06042">
    <property type="entry name" value="NTP_transf_6"/>
    <property type="match status" value="1"/>
</dbReference>
<dbReference type="KEGG" id="spol:FH971_13005"/>
<dbReference type="EMBL" id="CP041036">
    <property type="protein sequence ID" value="QDE31798.1"/>
    <property type="molecule type" value="Genomic_DNA"/>
</dbReference>
<name>A0A4Y5YGR6_9GAMM</name>
<dbReference type="PANTHER" id="PTHR39166:SF1">
    <property type="entry name" value="BLL1166 PROTEIN"/>
    <property type="match status" value="1"/>
</dbReference>